<evidence type="ECO:0000313" key="2">
    <source>
        <dbReference type="Proteomes" id="UP000676079"/>
    </source>
</evidence>
<dbReference type="EMBL" id="CP074133">
    <property type="protein sequence ID" value="QUX23106.1"/>
    <property type="molecule type" value="Genomic_DNA"/>
</dbReference>
<accession>A0ABX8BQJ3</accession>
<reference evidence="1 2" key="1">
    <citation type="submission" date="2021-05" db="EMBL/GenBank/DDBJ databases">
        <title>Direct Submission.</title>
        <authorList>
            <person name="Li K."/>
            <person name="Gao J."/>
        </authorList>
    </citation>
    <scope>NUCLEOTIDE SEQUENCE [LARGE SCALE GENOMIC DNA]</scope>
    <source>
        <strain evidence="1 2">Mg02</strain>
    </source>
</reference>
<dbReference type="Proteomes" id="UP000676079">
    <property type="component" value="Chromosome"/>
</dbReference>
<proteinExistence type="predicted"/>
<keyword evidence="2" id="KW-1185">Reference proteome</keyword>
<sequence length="192" mass="21382">MIGMRISLEGEGGPEGCPIALLKTRFLSLGFSVFLFGVAGCSIGSGPEAEPEPTPWHEWHDAEWVTRTARIAVLDRMVEEYGSEEALSGAGEEGIEALVENGILVSTEEGFRVEQDPEDGWAPWEEFAYDLNLIDDTLDRLLRENIVGWCGDEVSGEVFVDDYKDRFVDTFDSQEEYRESIADYVDCGDGRL</sequence>
<dbReference type="RefSeq" id="WP_220564334.1">
    <property type="nucleotide sequence ID" value="NZ_CP074133.1"/>
</dbReference>
<name>A0ABX8BQJ3_9ACTN</name>
<protein>
    <submittedName>
        <fullName evidence="1">Uncharacterized protein</fullName>
    </submittedName>
</protein>
<organism evidence="1 2">
    <name type="scientific">Nocardiopsis changdeensis</name>
    <dbReference type="NCBI Taxonomy" id="2831969"/>
    <lineage>
        <taxon>Bacteria</taxon>
        <taxon>Bacillati</taxon>
        <taxon>Actinomycetota</taxon>
        <taxon>Actinomycetes</taxon>
        <taxon>Streptosporangiales</taxon>
        <taxon>Nocardiopsidaceae</taxon>
        <taxon>Nocardiopsis</taxon>
    </lineage>
</organism>
<gene>
    <name evidence="1" type="ORF">KGD84_01485</name>
</gene>
<evidence type="ECO:0000313" key="1">
    <source>
        <dbReference type="EMBL" id="QUX23106.1"/>
    </source>
</evidence>